<dbReference type="EMBL" id="JADPUN010000088">
    <property type="protein sequence ID" value="MBF9128745.1"/>
    <property type="molecule type" value="Genomic_DNA"/>
</dbReference>
<evidence type="ECO:0000259" key="10">
    <source>
        <dbReference type="Pfam" id="PF12704"/>
    </source>
</evidence>
<evidence type="ECO:0000256" key="6">
    <source>
        <dbReference type="ARBA" id="ARBA00038076"/>
    </source>
</evidence>
<feature type="domain" description="ABC3 transporter permease C-terminal" evidence="9">
    <location>
        <begin position="311"/>
        <end position="421"/>
    </location>
</feature>
<evidence type="ECO:0000256" key="2">
    <source>
        <dbReference type="ARBA" id="ARBA00022475"/>
    </source>
</evidence>
<dbReference type="PANTHER" id="PTHR30572:SF4">
    <property type="entry name" value="ABC TRANSPORTER PERMEASE YTRF"/>
    <property type="match status" value="1"/>
</dbReference>
<evidence type="ECO:0000256" key="3">
    <source>
        <dbReference type="ARBA" id="ARBA00022692"/>
    </source>
</evidence>
<evidence type="ECO:0000313" key="12">
    <source>
        <dbReference type="Proteomes" id="UP000638560"/>
    </source>
</evidence>
<dbReference type="PANTHER" id="PTHR30572">
    <property type="entry name" value="MEMBRANE COMPONENT OF TRANSPORTER-RELATED"/>
    <property type="match status" value="1"/>
</dbReference>
<keyword evidence="12" id="KW-1185">Reference proteome</keyword>
<feature type="compositionally biased region" description="Basic and acidic residues" evidence="7">
    <location>
        <begin position="20"/>
        <end position="36"/>
    </location>
</feature>
<dbReference type="InterPro" id="IPR050250">
    <property type="entry name" value="Macrolide_Exporter_MacB"/>
</dbReference>
<dbReference type="Pfam" id="PF02687">
    <property type="entry name" value="FtsX"/>
    <property type="match status" value="1"/>
</dbReference>
<protein>
    <submittedName>
        <fullName evidence="11">ABC transporter permease</fullName>
    </submittedName>
</protein>
<organism evidence="11 12">
    <name type="scientific">Plantactinospora alkalitolerans</name>
    <dbReference type="NCBI Taxonomy" id="2789879"/>
    <lineage>
        <taxon>Bacteria</taxon>
        <taxon>Bacillati</taxon>
        <taxon>Actinomycetota</taxon>
        <taxon>Actinomycetes</taxon>
        <taxon>Micromonosporales</taxon>
        <taxon>Micromonosporaceae</taxon>
        <taxon>Plantactinospora</taxon>
    </lineage>
</organism>
<keyword evidence="3 8" id="KW-0812">Transmembrane</keyword>
<gene>
    <name evidence="11" type="ORF">I0C86_07050</name>
</gene>
<name>A0ABS0GRF6_9ACTN</name>
<dbReference type="Pfam" id="PF12704">
    <property type="entry name" value="MacB_PCD"/>
    <property type="match status" value="1"/>
</dbReference>
<feature type="domain" description="MacB-like periplasmic core" evidence="10">
    <location>
        <begin position="65"/>
        <end position="268"/>
    </location>
</feature>
<evidence type="ECO:0000256" key="1">
    <source>
        <dbReference type="ARBA" id="ARBA00004651"/>
    </source>
</evidence>
<comment type="subcellular location">
    <subcellularLocation>
        <location evidence="1">Cell membrane</location>
        <topology evidence="1">Multi-pass membrane protein</topology>
    </subcellularLocation>
</comment>
<accession>A0ABS0GRF6</accession>
<feature type="transmembrane region" description="Helical" evidence="8">
    <location>
        <begin position="306"/>
        <end position="331"/>
    </location>
</feature>
<proteinExistence type="inferred from homology"/>
<feature type="transmembrane region" description="Helical" evidence="8">
    <location>
        <begin position="359"/>
        <end position="380"/>
    </location>
</feature>
<evidence type="ECO:0000259" key="9">
    <source>
        <dbReference type="Pfam" id="PF02687"/>
    </source>
</evidence>
<reference evidence="11 12" key="1">
    <citation type="submission" date="2020-11" db="EMBL/GenBank/DDBJ databases">
        <title>A novel isolate from a Black sea contaminated sediment with potential to produce alkanes: Plantactinospora alkalitolerans sp. nov.</title>
        <authorList>
            <person name="Carro L."/>
            <person name="Veyisoglu A."/>
            <person name="Guven K."/>
            <person name="Schumann P."/>
            <person name="Klenk H.-P."/>
            <person name="Sahin N."/>
        </authorList>
    </citation>
    <scope>NUCLEOTIDE SEQUENCE [LARGE SCALE GENOMIC DNA]</scope>
    <source>
        <strain evidence="11 12">S1510</strain>
    </source>
</reference>
<feature type="compositionally biased region" description="Polar residues" evidence="7">
    <location>
        <begin position="1"/>
        <end position="18"/>
    </location>
</feature>
<keyword evidence="4 8" id="KW-1133">Transmembrane helix</keyword>
<dbReference type="InterPro" id="IPR003838">
    <property type="entry name" value="ABC3_permease_C"/>
</dbReference>
<dbReference type="Proteomes" id="UP000638560">
    <property type="component" value="Unassembled WGS sequence"/>
</dbReference>
<feature type="transmembrane region" description="Helical" evidence="8">
    <location>
        <begin position="64"/>
        <end position="86"/>
    </location>
</feature>
<keyword evidence="5 8" id="KW-0472">Membrane</keyword>
<feature type="transmembrane region" description="Helical" evidence="8">
    <location>
        <begin position="392"/>
        <end position="412"/>
    </location>
</feature>
<dbReference type="InterPro" id="IPR025857">
    <property type="entry name" value="MacB_PCD"/>
</dbReference>
<evidence type="ECO:0000256" key="4">
    <source>
        <dbReference type="ARBA" id="ARBA00022989"/>
    </source>
</evidence>
<comment type="similarity">
    <text evidence="6">Belongs to the ABC-4 integral membrane protein family.</text>
</comment>
<sequence length="429" mass="44771">MGRWSEMSSPTALPNSSDLVEEHRRRIPPGHRERAEDTLRSARLRLSDLIRLGGYGLRSRPLRAVLSALGIAIGIAAMISVVGISASSHADLDRKLAKLGTNMLTVSPGRTMFGKQATLPDESVAMIKRIGPVQSATATGVVGTVHAYRNDRIPVAQTGGLSVVAAKLDLLTTVGAQLDQGVWLNGATDRYPAVVLGATAAERLGYGPTVYIGGRSWVVVGVLRKVALASELDTSVIMGWPAATTYLAFDGHPTTVYTRSADSQVEAVRGVLAATANPSAPNEVDVSRPSDVLTLRRATNAAFTSLLLGLGSVALLVGGIGVANTMVISVLERRSEIGLRRSLGATKGQIRTQFVAESLLLSMIGGAAGALLGYLVTGTYATTQKWPTVVPWWILAGGVGATVLIGAIAGLYPAIRAARLAPTEALAAT</sequence>
<keyword evidence="2" id="KW-1003">Cell membrane</keyword>
<evidence type="ECO:0000256" key="7">
    <source>
        <dbReference type="SAM" id="MobiDB-lite"/>
    </source>
</evidence>
<feature type="region of interest" description="Disordered" evidence="7">
    <location>
        <begin position="1"/>
        <end position="36"/>
    </location>
</feature>
<evidence type="ECO:0000256" key="5">
    <source>
        <dbReference type="ARBA" id="ARBA00023136"/>
    </source>
</evidence>
<comment type="caution">
    <text evidence="11">The sequence shown here is derived from an EMBL/GenBank/DDBJ whole genome shotgun (WGS) entry which is preliminary data.</text>
</comment>
<evidence type="ECO:0000256" key="8">
    <source>
        <dbReference type="SAM" id="Phobius"/>
    </source>
</evidence>
<evidence type="ECO:0000313" key="11">
    <source>
        <dbReference type="EMBL" id="MBF9128745.1"/>
    </source>
</evidence>